<keyword evidence="4" id="KW-0735">Signal-anchor</keyword>
<keyword evidence="7" id="KW-1133">Transmembrane helix</keyword>
<comment type="caution">
    <text evidence="8">The sequence shown here is derived from an EMBL/GenBank/DDBJ whole genome shotgun (WGS) entry which is preliminary data.</text>
</comment>
<gene>
    <name evidence="8" type="ORF">BDA96_07G007800</name>
</gene>
<evidence type="ECO:0000256" key="3">
    <source>
        <dbReference type="ARBA" id="ARBA00022603"/>
    </source>
</evidence>
<evidence type="ECO:0000256" key="5">
    <source>
        <dbReference type="ARBA" id="ARBA00037847"/>
    </source>
</evidence>
<dbReference type="PANTHER" id="PTHR44067:SF9">
    <property type="entry name" value="F22F7.17 PROTEIN"/>
    <property type="match status" value="1"/>
</dbReference>
<evidence type="ECO:0000313" key="8">
    <source>
        <dbReference type="EMBL" id="KAG0522100.1"/>
    </source>
</evidence>
<dbReference type="Pfam" id="PF03141">
    <property type="entry name" value="Methyltransf_29"/>
    <property type="match status" value="1"/>
</dbReference>
<dbReference type="GO" id="GO:0008168">
    <property type="term" value="F:methyltransferase activity"/>
    <property type="evidence" value="ECO:0007669"/>
    <property type="project" value="UniProtKB-KW"/>
</dbReference>
<evidence type="ECO:0000256" key="2">
    <source>
        <dbReference type="ARBA" id="ARBA00008361"/>
    </source>
</evidence>
<evidence type="ECO:0000256" key="6">
    <source>
        <dbReference type="SAM" id="Coils"/>
    </source>
</evidence>
<dbReference type="InterPro" id="IPR029063">
    <property type="entry name" value="SAM-dependent_MTases_sf"/>
</dbReference>
<evidence type="ECO:0000256" key="7">
    <source>
        <dbReference type="SAM" id="Phobius"/>
    </source>
</evidence>
<keyword evidence="3" id="KW-0489">Methyltransferase</keyword>
<dbReference type="GO" id="GO:0012505">
    <property type="term" value="C:endomembrane system"/>
    <property type="evidence" value="ECO:0007669"/>
    <property type="project" value="UniProtKB-SubCell"/>
</dbReference>
<comment type="similarity">
    <text evidence="2">Belongs to the methyltransferase superfamily.</text>
</comment>
<dbReference type="InterPro" id="IPR053223">
    <property type="entry name" value="Prob_Methyltransferase"/>
</dbReference>
<dbReference type="OMA" id="DICQHFY"/>
<evidence type="ECO:0000256" key="4">
    <source>
        <dbReference type="ARBA" id="ARBA00022968"/>
    </source>
</evidence>
<accession>A0A921U911</accession>
<dbReference type="Proteomes" id="UP000807115">
    <property type="component" value="Chromosome 7"/>
</dbReference>
<comment type="subcellular location">
    <subcellularLocation>
        <location evidence="5">Endomembrane system</location>
        <topology evidence="5">Single-pass membrane protein</topology>
    </subcellularLocation>
    <subcellularLocation>
        <location evidence="1">Membrane</location>
        <topology evidence="1">Single-pass type II membrane protein</topology>
    </subcellularLocation>
</comment>
<feature type="transmembrane region" description="Helical" evidence="7">
    <location>
        <begin position="75"/>
        <end position="95"/>
    </location>
</feature>
<sequence>MHEHGDLSLTMECTLSRTGSLFSCHANFSLQSSGELISGTKLARVQDGNKSHHNSTQRGQIMEGFCLARCRFTRLMAAMQLGMGVFVILISMASLHRFYTTHSLLPGLDVVDDPAHYCAKFHTDTAAGYASSFDIRALADRVDDVLVQLADLQDKLEATALKVAKKTKKSKVRRKPQENMTMPEFRRFLEDEVIHPLYSAHIALRLIRIPRPDDGDGDGSPAVDPLVNFFTAEETRKYLTAKGNRDGLPSVYGTNRTYSTIGHACVLMRRELDEYMSYDVGAHCPDDWDLGQRLMLGGCDPLPRRRCLVPASKLFHRPLPINESLWTLPDDGNVRWSRYHCRGYRCLSARNQRRGYDRCVGCFDMDREKQRWVVGASTSTNNRTAAASSLLADFRIDDVLAAAKPGEVRIGLDMSVGTGSFAARMRERGVTVVSAAMNLGAPFAETMALRGLVPLYATMSQRLPLFDNTMDLVHTAGLLEGWVDLQLLDFVLFDWDRVLRPGGLLWVDKFACARKDLDDYMYMFLQFRYKKHRWVVSFKSKDQVYLSALLEKPPRS</sequence>
<dbReference type="Gene3D" id="3.40.50.150">
    <property type="entry name" value="Vaccinia Virus protein VP39"/>
    <property type="match status" value="1"/>
</dbReference>
<dbReference type="AlphaFoldDB" id="A0A921U911"/>
<name>A0A921U911_SORBI</name>
<dbReference type="InterPro" id="IPR004159">
    <property type="entry name" value="Put_SAM_MeTrfase"/>
</dbReference>
<evidence type="ECO:0008006" key="10">
    <source>
        <dbReference type="Google" id="ProtNLM"/>
    </source>
</evidence>
<reference evidence="8" key="2">
    <citation type="submission" date="2020-10" db="EMBL/GenBank/DDBJ databases">
        <authorList>
            <person name="Cooper E.A."/>
            <person name="Brenton Z.W."/>
            <person name="Flinn B.S."/>
            <person name="Jenkins J."/>
            <person name="Shu S."/>
            <person name="Flowers D."/>
            <person name="Luo F."/>
            <person name="Wang Y."/>
            <person name="Xia P."/>
            <person name="Barry K."/>
            <person name="Daum C."/>
            <person name="Lipzen A."/>
            <person name="Yoshinaga Y."/>
            <person name="Schmutz J."/>
            <person name="Saski C."/>
            <person name="Vermerris W."/>
            <person name="Kresovich S."/>
        </authorList>
    </citation>
    <scope>NUCLEOTIDE SEQUENCE</scope>
</reference>
<reference evidence="8" key="1">
    <citation type="journal article" date="2019" name="BMC Genomics">
        <title>A new reference genome for Sorghum bicolor reveals high levels of sequence similarity between sweet and grain genotypes: implications for the genetics of sugar metabolism.</title>
        <authorList>
            <person name="Cooper E.A."/>
            <person name="Brenton Z.W."/>
            <person name="Flinn B.S."/>
            <person name="Jenkins J."/>
            <person name="Shu S."/>
            <person name="Flowers D."/>
            <person name="Luo F."/>
            <person name="Wang Y."/>
            <person name="Xia P."/>
            <person name="Barry K."/>
            <person name="Daum C."/>
            <person name="Lipzen A."/>
            <person name="Yoshinaga Y."/>
            <person name="Schmutz J."/>
            <person name="Saski C."/>
            <person name="Vermerris W."/>
            <person name="Kresovich S."/>
        </authorList>
    </citation>
    <scope>NUCLEOTIDE SEQUENCE</scope>
</reference>
<organism evidence="8 9">
    <name type="scientific">Sorghum bicolor</name>
    <name type="common">Sorghum</name>
    <name type="synonym">Sorghum vulgare</name>
    <dbReference type="NCBI Taxonomy" id="4558"/>
    <lineage>
        <taxon>Eukaryota</taxon>
        <taxon>Viridiplantae</taxon>
        <taxon>Streptophyta</taxon>
        <taxon>Embryophyta</taxon>
        <taxon>Tracheophyta</taxon>
        <taxon>Spermatophyta</taxon>
        <taxon>Magnoliopsida</taxon>
        <taxon>Liliopsida</taxon>
        <taxon>Poales</taxon>
        <taxon>Poaceae</taxon>
        <taxon>PACMAD clade</taxon>
        <taxon>Panicoideae</taxon>
        <taxon>Andropogonodae</taxon>
        <taxon>Andropogoneae</taxon>
        <taxon>Sorghinae</taxon>
        <taxon>Sorghum</taxon>
    </lineage>
</organism>
<keyword evidence="7" id="KW-0812">Transmembrane</keyword>
<evidence type="ECO:0000313" key="9">
    <source>
        <dbReference type="Proteomes" id="UP000807115"/>
    </source>
</evidence>
<dbReference type="Gramene" id="EES14373">
    <property type="protein sequence ID" value="EES14373"/>
    <property type="gene ID" value="SORBI_3007G007300"/>
</dbReference>
<proteinExistence type="inferred from homology"/>
<dbReference type="GO" id="GO:0016020">
    <property type="term" value="C:membrane"/>
    <property type="evidence" value="ECO:0007669"/>
    <property type="project" value="UniProtKB-SubCell"/>
</dbReference>
<dbReference type="PANTHER" id="PTHR44067">
    <property type="entry name" value="S-ADENOSYL-L-METHIONINE-DEPENDENT METHYLTRANSFERASE SUPERFAMILY PROTEIN-RELATED"/>
    <property type="match status" value="1"/>
</dbReference>
<dbReference type="GO" id="GO:0032259">
    <property type="term" value="P:methylation"/>
    <property type="evidence" value="ECO:0007669"/>
    <property type="project" value="UniProtKB-KW"/>
</dbReference>
<keyword evidence="7" id="KW-0472">Membrane</keyword>
<dbReference type="SUPFAM" id="SSF53335">
    <property type="entry name" value="S-adenosyl-L-methionine-dependent methyltransferases"/>
    <property type="match status" value="1"/>
</dbReference>
<keyword evidence="6" id="KW-0175">Coiled coil</keyword>
<feature type="coiled-coil region" evidence="6">
    <location>
        <begin position="135"/>
        <end position="169"/>
    </location>
</feature>
<protein>
    <recommendedName>
        <fullName evidence="10">Methyltransferase type 11 domain-containing protein</fullName>
    </recommendedName>
</protein>
<keyword evidence="3" id="KW-0808">Transferase</keyword>
<dbReference type="EMBL" id="CM027686">
    <property type="protein sequence ID" value="KAG0522100.1"/>
    <property type="molecule type" value="Genomic_DNA"/>
</dbReference>
<evidence type="ECO:0000256" key="1">
    <source>
        <dbReference type="ARBA" id="ARBA00004606"/>
    </source>
</evidence>